<keyword evidence="3" id="KW-0378">Hydrolase</keyword>
<feature type="domain" description="CN hydrolase" evidence="2">
    <location>
        <begin position="1"/>
        <end position="254"/>
    </location>
</feature>
<dbReference type="Pfam" id="PF00795">
    <property type="entry name" value="CN_hydrolase"/>
    <property type="match status" value="1"/>
</dbReference>
<gene>
    <name evidence="3" type="ORF">HMPREF0281_01566</name>
</gene>
<dbReference type="PANTHER" id="PTHR23088:SF27">
    <property type="entry name" value="DEAMINATED GLUTATHIONE AMIDASE"/>
    <property type="match status" value="1"/>
</dbReference>
<dbReference type="SUPFAM" id="SSF56317">
    <property type="entry name" value="Carbon-nitrogen hydrolase"/>
    <property type="match status" value="1"/>
</dbReference>
<dbReference type="PROSITE" id="PS01227">
    <property type="entry name" value="UPF0012"/>
    <property type="match status" value="1"/>
</dbReference>
<evidence type="ECO:0000256" key="1">
    <source>
        <dbReference type="ARBA" id="ARBA00010613"/>
    </source>
</evidence>
<dbReference type="InterPro" id="IPR036526">
    <property type="entry name" value="C-N_Hydrolase_sf"/>
</dbReference>
<name>A0ABN0AEA2_CORAM</name>
<evidence type="ECO:0000313" key="4">
    <source>
        <dbReference type="Proteomes" id="UP000006015"/>
    </source>
</evidence>
<dbReference type="CDD" id="cd07581">
    <property type="entry name" value="nitrilase_3"/>
    <property type="match status" value="1"/>
</dbReference>
<dbReference type="GO" id="GO:0016787">
    <property type="term" value="F:hydrolase activity"/>
    <property type="evidence" value="ECO:0007669"/>
    <property type="project" value="UniProtKB-KW"/>
</dbReference>
<dbReference type="PROSITE" id="PS50263">
    <property type="entry name" value="CN_HYDROLASE"/>
    <property type="match status" value="1"/>
</dbReference>
<dbReference type="EMBL" id="ADNS01000013">
    <property type="protein sequence ID" value="EFG81132.1"/>
    <property type="molecule type" value="Genomic_DNA"/>
</dbReference>
<comment type="caution">
    <text evidence="3">The sequence shown here is derived from an EMBL/GenBank/DDBJ whole genome shotgun (WGS) entry which is preliminary data.</text>
</comment>
<keyword evidence="4" id="KW-1185">Reference proteome</keyword>
<evidence type="ECO:0000259" key="2">
    <source>
        <dbReference type="PROSITE" id="PS50263"/>
    </source>
</evidence>
<sequence>MKVAAVQFVSGGDIEENLDRAKELISTAASNGAQLIVLPEATAQSFSSGRLDTNAQELDGDFARQLQAHAEELGVTVVAGMFRPADSVDKDSKTINRVYNTALITGPGVHLGYNKIHTYDAFDYRESDTVKPGTELVSFELGGLTVGVAICYDVRFPEQFKALAQQGAEVIVVPTSWADGPKKLEQWRLLSATRALDSTAYIVCAGQARPGGNDKAGESSGPTGIGHSVICTPTGERIAEAGYEEEIIYADIDPELVAKTRKTLPVLETLS</sequence>
<organism evidence="3 4">
    <name type="scientific">Corynebacterium ammoniagenes DSM 20306</name>
    <dbReference type="NCBI Taxonomy" id="649754"/>
    <lineage>
        <taxon>Bacteria</taxon>
        <taxon>Bacillati</taxon>
        <taxon>Actinomycetota</taxon>
        <taxon>Actinomycetes</taxon>
        <taxon>Mycobacteriales</taxon>
        <taxon>Corynebacteriaceae</taxon>
        <taxon>Corynebacterium</taxon>
    </lineage>
</organism>
<protein>
    <submittedName>
        <fullName evidence="3">Hydrolase, carbon-nitrogen family</fullName>
    </submittedName>
</protein>
<dbReference type="Gene3D" id="3.60.110.10">
    <property type="entry name" value="Carbon-nitrogen hydrolase"/>
    <property type="match status" value="1"/>
</dbReference>
<proteinExistence type="inferred from homology"/>
<dbReference type="InterPro" id="IPR003010">
    <property type="entry name" value="C-N_Hydrolase"/>
</dbReference>
<dbReference type="Proteomes" id="UP000006015">
    <property type="component" value="Unassembled WGS sequence"/>
</dbReference>
<dbReference type="PANTHER" id="PTHR23088">
    <property type="entry name" value="NITRILASE-RELATED"/>
    <property type="match status" value="1"/>
</dbReference>
<evidence type="ECO:0000313" key="3">
    <source>
        <dbReference type="EMBL" id="EFG81132.1"/>
    </source>
</evidence>
<comment type="similarity">
    <text evidence="1">Belongs to the carbon-nitrogen hydrolase superfamily. NIT1/NIT2 family.</text>
</comment>
<reference evidence="3 4" key="1">
    <citation type="submission" date="2010-04" db="EMBL/GenBank/DDBJ databases">
        <authorList>
            <person name="Weinstock G."/>
            <person name="Sodergren E."/>
            <person name="Clifton S."/>
            <person name="Fulton L."/>
            <person name="Fulton B."/>
            <person name="Courtney L."/>
            <person name="Fronick C."/>
            <person name="Harrison M."/>
            <person name="Strong C."/>
            <person name="Farmer C."/>
            <person name="Delahaunty K."/>
            <person name="Markovic C."/>
            <person name="Hall O."/>
            <person name="Minx P."/>
            <person name="Tomlinson C."/>
            <person name="Mitreva M."/>
            <person name="Hou S."/>
            <person name="Wollam A."/>
            <person name="Pepin K.H."/>
            <person name="Johnson M."/>
            <person name="Bhonagiri V."/>
            <person name="Zhang X."/>
            <person name="Suruliraj S."/>
            <person name="Warren W."/>
            <person name="Chinwalla A."/>
            <person name="Mardis E.R."/>
            <person name="Wilson R.K."/>
        </authorList>
    </citation>
    <scope>NUCLEOTIDE SEQUENCE [LARGE SCALE GENOMIC DNA]</scope>
    <source>
        <strain evidence="3 4">DSM 20306</strain>
    </source>
</reference>
<dbReference type="InterPro" id="IPR001110">
    <property type="entry name" value="UPF0012_CS"/>
</dbReference>
<accession>A0ABN0AEA2</accession>
<dbReference type="RefSeq" id="WP_003847813.1">
    <property type="nucleotide sequence ID" value="NZ_CP009244.1"/>
</dbReference>